<dbReference type="GeneID" id="91515871"/>
<evidence type="ECO:0000256" key="1">
    <source>
        <dbReference type="SAM" id="SignalP"/>
    </source>
</evidence>
<dbReference type="eggNOG" id="COG2755">
    <property type="taxonomic scope" value="Bacteria"/>
</dbReference>
<dbReference type="Proteomes" id="UP000017048">
    <property type="component" value="Unassembled WGS sequence"/>
</dbReference>
<feature type="signal peptide" evidence="1">
    <location>
        <begin position="1"/>
        <end position="24"/>
    </location>
</feature>
<dbReference type="STRING" id="1824.SAMN05444423_104230"/>
<proteinExistence type="predicted"/>
<keyword evidence="4" id="KW-1185">Reference proteome</keyword>
<evidence type="ECO:0000259" key="2">
    <source>
        <dbReference type="Pfam" id="PF13472"/>
    </source>
</evidence>
<gene>
    <name evidence="3" type="ORF">NCAST_34_02830</name>
</gene>
<dbReference type="RefSeq" id="WP_019045757.1">
    <property type="nucleotide sequence ID" value="NZ_BAFO02000034.1"/>
</dbReference>
<sequence length="430" mass="44945">MGKWAVFGAAVVLAGSMSTGIAGAAPRSCDGPGWVGSWMAAPSDSLSAADPSLIPQLSISDQTYRVVITPHRGGSELRVHLTNRTRPIAMGVGRVTVANQTVGADVHPDSVREVTFGGARAVTIPPWSDVVSDPVQLDVAAFAPLAVSVHVPGLAVLPTEHFNGNATSYYSLPFAGDRTADPSGARLPLSTTAVPLVSGLDVEAPAGVSAIVAFGDSITDGYVSANYLGTPQDPGVVDRNVRYPDFLQRRLDAAGKPFSVLNAGISGNRVTRDGFIPQFGPRATARLQADVIDKAGVGDVIVLEGINDLGIPIGASYEEIVTGYTDIIGRLRAAGLRVHLGTILPTSNALADGMLTLPYANPVRQRINAWIRTQELSDSVIDFDAALRDPANPDVLDPRYAGPDNLHPNAAGYRAMADAVDLDRFTPACG</sequence>
<reference evidence="3 4" key="1">
    <citation type="journal article" date="2014" name="BMC Genomics">
        <title>Genome based analysis of type-I polyketide synthase and nonribosomal peptide synthetase gene clusters in seven strains of five representative Nocardia species.</title>
        <authorList>
            <person name="Komaki H."/>
            <person name="Ichikawa N."/>
            <person name="Hosoyama A."/>
            <person name="Takahashi-Nakaguchi A."/>
            <person name="Matsuzawa T."/>
            <person name="Suzuki K."/>
            <person name="Fujita N."/>
            <person name="Gonoi T."/>
        </authorList>
    </citation>
    <scope>NUCLEOTIDE SEQUENCE [LARGE SCALE GENOMIC DNA]</scope>
    <source>
        <strain evidence="3 4">NBRC 15531</strain>
    </source>
</reference>
<organism evidence="3 4">
    <name type="scientific">Nocardia asteroides NBRC 15531</name>
    <dbReference type="NCBI Taxonomy" id="1110697"/>
    <lineage>
        <taxon>Bacteria</taxon>
        <taxon>Bacillati</taxon>
        <taxon>Actinomycetota</taxon>
        <taxon>Actinomycetes</taxon>
        <taxon>Mycobacteriales</taxon>
        <taxon>Nocardiaceae</taxon>
        <taxon>Nocardia</taxon>
    </lineage>
</organism>
<name>U5ELH2_NOCAS</name>
<dbReference type="PANTHER" id="PTHR43784">
    <property type="entry name" value="GDSL-LIKE LIPASE/ACYLHYDROLASE, PUTATIVE (AFU_ORTHOLOGUE AFUA_2G00820)-RELATED"/>
    <property type="match status" value="1"/>
</dbReference>
<dbReference type="PANTHER" id="PTHR43784:SF2">
    <property type="entry name" value="GDSL-LIKE LIPASE_ACYLHYDROLASE, PUTATIVE (AFU_ORTHOLOGUE AFUA_2G00820)-RELATED"/>
    <property type="match status" value="1"/>
</dbReference>
<feature type="chain" id="PRO_5004659426" evidence="1">
    <location>
        <begin position="25"/>
        <end position="430"/>
    </location>
</feature>
<comment type="caution">
    <text evidence="3">The sequence shown here is derived from an EMBL/GenBank/DDBJ whole genome shotgun (WGS) entry which is preliminary data.</text>
</comment>
<feature type="domain" description="SGNH hydrolase-type esterase" evidence="2">
    <location>
        <begin position="213"/>
        <end position="415"/>
    </location>
</feature>
<dbReference type="Pfam" id="PF13472">
    <property type="entry name" value="Lipase_GDSL_2"/>
    <property type="match status" value="1"/>
</dbReference>
<dbReference type="InterPro" id="IPR036514">
    <property type="entry name" value="SGNH_hydro_sf"/>
</dbReference>
<evidence type="ECO:0000313" key="4">
    <source>
        <dbReference type="Proteomes" id="UP000017048"/>
    </source>
</evidence>
<dbReference type="InterPro" id="IPR053140">
    <property type="entry name" value="GDSL_Rv0518-like"/>
</dbReference>
<dbReference type="AlphaFoldDB" id="U5ELH2"/>
<keyword evidence="1" id="KW-0732">Signal</keyword>
<dbReference type="EMBL" id="BAFO02000034">
    <property type="protein sequence ID" value="GAD87153.1"/>
    <property type="molecule type" value="Genomic_DNA"/>
</dbReference>
<dbReference type="SUPFAM" id="SSF52266">
    <property type="entry name" value="SGNH hydrolase"/>
    <property type="match status" value="1"/>
</dbReference>
<protein>
    <submittedName>
        <fullName evidence="3">Esterase</fullName>
    </submittedName>
</protein>
<dbReference type="Gene3D" id="3.40.50.1110">
    <property type="entry name" value="SGNH hydrolase"/>
    <property type="match status" value="1"/>
</dbReference>
<evidence type="ECO:0000313" key="3">
    <source>
        <dbReference type="EMBL" id="GAD87153.1"/>
    </source>
</evidence>
<dbReference type="InterPro" id="IPR013830">
    <property type="entry name" value="SGNH_hydro"/>
</dbReference>
<accession>U5ELH2</accession>